<dbReference type="WBParaSite" id="RSKR_0001164200.1">
    <property type="protein sequence ID" value="RSKR_0001164200.1"/>
    <property type="gene ID" value="RSKR_0001164200"/>
</dbReference>
<evidence type="ECO:0000313" key="1">
    <source>
        <dbReference type="Proteomes" id="UP000095286"/>
    </source>
</evidence>
<protein>
    <submittedName>
        <fullName evidence="2">RRM domain-containing protein</fullName>
    </submittedName>
</protein>
<sequence length="351" mass="38997">MNFRGNQDQGNNPGYNRGRNSIFVGNISYEVTEDTIKGIFSQVGPIIHMKMVHDRDTGKPRGYGFIEYADIQTAETAIRNLNQYDLNGRKLRVDSAAADRDEDQSNKPEANSNHQQQLQQTTLAPASSTNNSAPQTDASQIKGKQDESFLFGPRVEPGTETEHIARTVASMSPESMINVLKDMRDSAIKCPTETKNLLAYNPQLSYALLQMQVALGIVSLEDAKSLAHFDISAEPFHTRKAERNFENSHSRDTPLITSPPPIVRGPGPSRNVVSPINNAPPPHHKTFNNRPDMRIPPPNVISPPAPIPPGNDELDTNLLMSLLHLTPEQIELLPPEDKQRVLFIQSEFKNL</sequence>
<proteinExistence type="predicted"/>
<dbReference type="Proteomes" id="UP000095286">
    <property type="component" value="Unplaced"/>
</dbReference>
<accession>A0AC35UIL6</accession>
<evidence type="ECO:0000313" key="2">
    <source>
        <dbReference type="WBParaSite" id="RSKR_0001164200.1"/>
    </source>
</evidence>
<organism evidence="1 2">
    <name type="scientific">Rhabditophanes sp. KR3021</name>
    <dbReference type="NCBI Taxonomy" id="114890"/>
    <lineage>
        <taxon>Eukaryota</taxon>
        <taxon>Metazoa</taxon>
        <taxon>Ecdysozoa</taxon>
        <taxon>Nematoda</taxon>
        <taxon>Chromadorea</taxon>
        <taxon>Rhabditida</taxon>
        <taxon>Tylenchina</taxon>
        <taxon>Panagrolaimomorpha</taxon>
        <taxon>Strongyloidoidea</taxon>
        <taxon>Alloionematidae</taxon>
        <taxon>Rhabditophanes</taxon>
    </lineage>
</organism>
<name>A0AC35UIL6_9BILA</name>
<reference evidence="2" key="1">
    <citation type="submission" date="2016-11" db="UniProtKB">
        <authorList>
            <consortium name="WormBaseParasite"/>
        </authorList>
    </citation>
    <scope>IDENTIFICATION</scope>
    <source>
        <strain evidence="2">KR3021</strain>
    </source>
</reference>